<evidence type="ECO:0000313" key="2">
    <source>
        <dbReference type="EMBL" id="QAZ68996.1"/>
    </source>
</evidence>
<dbReference type="EMBL" id="CP026538">
    <property type="protein sequence ID" value="QAZ68996.1"/>
    <property type="molecule type" value="Genomic_DNA"/>
</dbReference>
<dbReference type="CDD" id="cd02042">
    <property type="entry name" value="ParAB_family"/>
    <property type="match status" value="1"/>
</dbReference>
<dbReference type="KEGG" id="dcb:C3Y92_17835"/>
<accession>A0A4P6HQE5</accession>
<protein>
    <submittedName>
        <fullName evidence="2">Chromosome partitioning protein</fullName>
    </submittedName>
</protein>
<name>A0A4P6HQE5_9BACT</name>
<dbReference type="SUPFAM" id="SSF52540">
    <property type="entry name" value="P-loop containing nucleoside triphosphate hydrolases"/>
    <property type="match status" value="1"/>
</dbReference>
<dbReference type="PANTHER" id="PTHR13696:SF99">
    <property type="entry name" value="COBYRINIC ACID AC-DIAMIDE SYNTHASE"/>
    <property type="match status" value="1"/>
</dbReference>
<evidence type="ECO:0000313" key="3">
    <source>
        <dbReference type="Proteomes" id="UP000293296"/>
    </source>
</evidence>
<gene>
    <name evidence="2" type="ORF">C3Y92_17835</name>
</gene>
<sequence>MTSLVFFNNKGGVGKTVLVYHLAWMYASLGIRTLAVDLDPQANLTSMFLDEAALEDLWPDGEHPGTLYGAIKPILRGRGDIAPPTAYTVGEALHLLPGDLGLSGFEDKLSDAWPKCHNKDEAAFRVTTAFYRIIEQVAADVRAEITLIDIGPNLGAINRSALLAVDAICVPLAPDLFSLQGLKNLGPTLQDWREAWHDMRKKAPADLPVPDGKFKPLGYVVMQHGFRESRPVKAYKRWMDRIPATYQEYILGKQARRLPSLDMDPNCLAILKHYRSLMPMAMEANKPMFSLKPSDGAIGSHVEAVKKCFDDFDRLARRIANKTDIMLF</sequence>
<organism evidence="2 3">
    <name type="scientific">Solidesulfovibrio carbinolicus</name>
    <dbReference type="NCBI Taxonomy" id="296842"/>
    <lineage>
        <taxon>Bacteria</taxon>
        <taxon>Pseudomonadati</taxon>
        <taxon>Thermodesulfobacteriota</taxon>
        <taxon>Desulfovibrionia</taxon>
        <taxon>Desulfovibrionales</taxon>
        <taxon>Desulfovibrionaceae</taxon>
        <taxon>Solidesulfovibrio</taxon>
    </lineage>
</organism>
<dbReference type="InterPro" id="IPR025669">
    <property type="entry name" value="AAA_dom"/>
</dbReference>
<keyword evidence="3" id="KW-1185">Reference proteome</keyword>
<dbReference type="RefSeq" id="WP_129354964.1">
    <property type="nucleotide sequence ID" value="NZ_CP026538.1"/>
</dbReference>
<dbReference type="Proteomes" id="UP000293296">
    <property type="component" value="Chromosome"/>
</dbReference>
<feature type="domain" description="AAA" evidence="1">
    <location>
        <begin position="4"/>
        <end position="194"/>
    </location>
</feature>
<dbReference type="Pfam" id="PF13614">
    <property type="entry name" value="AAA_31"/>
    <property type="match status" value="1"/>
</dbReference>
<dbReference type="OrthoDB" id="9785810at2"/>
<dbReference type="InterPro" id="IPR050678">
    <property type="entry name" value="DNA_Partitioning_ATPase"/>
</dbReference>
<proteinExistence type="predicted"/>
<evidence type="ECO:0000259" key="1">
    <source>
        <dbReference type="Pfam" id="PF13614"/>
    </source>
</evidence>
<dbReference type="InterPro" id="IPR027417">
    <property type="entry name" value="P-loop_NTPase"/>
</dbReference>
<dbReference type="AlphaFoldDB" id="A0A4P6HQE5"/>
<dbReference type="Gene3D" id="3.40.50.300">
    <property type="entry name" value="P-loop containing nucleotide triphosphate hydrolases"/>
    <property type="match status" value="1"/>
</dbReference>
<dbReference type="PANTHER" id="PTHR13696">
    <property type="entry name" value="P-LOOP CONTAINING NUCLEOSIDE TRIPHOSPHATE HYDROLASE"/>
    <property type="match status" value="1"/>
</dbReference>
<reference evidence="2 3" key="1">
    <citation type="submission" date="2018-02" db="EMBL/GenBank/DDBJ databases">
        <title>Genome sequence of Desulfovibrio carbinolicus DSM 3852.</title>
        <authorList>
            <person name="Wilbanks E."/>
            <person name="Skennerton C.T."/>
            <person name="Orphan V.J."/>
        </authorList>
    </citation>
    <scope>NUCLEOTIDE SEQUENCE [LARGE SCALE GENOMIC DNA]</scope>
    <source>
        <strain evidence="2 3">DSM 3852</strain>
    </source>
</reference>